<keyword evidence="3" id="KW-1185">Reference proteome</keyword>
<evidence type="ECO:0000256" key="1">
    <source>
        <dbReference type="SAM" id="MobiDB-lite"/>
    </source>
</evidence>
<name>A0A6F8SHG4_9ACTN</name>
<reference evidence="3" key="1">
    <citation type="journal article" date="2020" name="Microbiol. Resour. Announc.">
        <title>Complete Genome Sequence of Adlercreutzia sp. Strain 8CFCBH1, a Potent Producer of Equol, Isolated from Healthy Japanese Feces.</title>
        <authorList>
            <person name="Ogata Y."/>
            <person name="Sakamoto M."/>
            <person name="Ohkuma M."/>
            <person name="Hattori M."/>
            <person name="Suda W."/>
        </authorList>
    </citation>
    <scope>NUCLEOTIDE SEQUENCE [LARGE SCALE GENOMIC DNA]</scope>
    <source>
        <strain evidence="3">8CFCBH1</strain>
    </source>
</reference>
<dbReference type="RefSeq" id="WP_173111438.1">
    <property type="nucleotide sequence ID" value="NZ_AP022829.1"/>
</dbReference>
<gene>
    <name evidence="2" type="ORF">ADCFC_01680</name>
</gene>
<reference evidence="3" key="2">
    <citation type="submission" date="2020-03" db="EMBL/GenBank/DDBJ databases">
        <title>Complete Genome Sequence of Adlercreutzia sp. strain 8CFCBH1 Producing Equol, Isolated from Healthy Japanese Feces.</title>
        <authorList>
            <person name="Ogata Y."/>
            <person name="Sakamoto M."/>
            <person name="Ohkuma M."/>
            <person name="Hattori M."/>
            <person name="Suda W."/>
        </authorList>
    </citation>
    <scope>NUCLEOTIDE SEQUENCE [LARGE SCALE GENOMIC DNA]</scope>
    <source>
        <strain evidence="3">8CFCBH1</strain>
    </source>
</reference>
<dbReference type="AlphaFoldDB" id="A0A6F8SHG4"/>
<dbReference type="Proteomes" id="UP000501727">
    <property type="component" value="Chromosome"/>
</dbReference>
<feature type="region of interest" description="Disordered" evidence="1">
    <location>
        <begin position="1"/>
        <end position="25"/>
    </location>
</feature>
<organism evidence="2 3">
    <name type="scientific">Adlercreutzia hattorii</name>
    <dbReference type="NCBI Taxonomy" id="2707299"/>
    <lineage>
        <taxon>Bacteria</taxon>
        <taxon>Bacillati</taxon>
        <taxon>Actinomycetota</taxon>
        <taxon>Coriobacteriia</taxon>
        <taxon>Eggerthellales</taxon>
        <taxon>Eggerthellaceae</taxon>
        <taxon>Adlercreutzia</taxon>
    </lineage>
</organism>
<evidence type="ECO:0000313" key="2">
    <source>
        <dbReference type="EMBL" id="BCA87669.1"/>
    </source>
</evidence>
<dbReference type="EMBL" id="AP022829">
    <property type="protein sequence ID" value="BCA87669.1"/>
    <property type="molecule type" value="Genomic_DNA"/>
</dbReference>
<proteinExistence type="predicted"/>
<protein>
    <submittedName>
        <fullName evidence="2">Uncharacterized protein</fullName>
    </submittedName>
</protein>
<evidence type="ECO:0000313" key="3">
    <source>
        <dbReference type="Proteomes" id="UP000501727"/>
    </source>
</evidence>
<sequence length="224" mass="23826">MAPENASANSPVSRNDASAAAQQPQEMRGVHALVKWESPADEVRGIAAGAAVLLRDHAVLPHQIGFSVPNRTWAVQLAQACKVMGVRASIAEAGEVPSGSAAVIFDFRAPKRNVEWLFVVGCTEGLMPTAAATGDDKASRAAQEEQRAAFARLVAGDRPHVVLSYFAQADVALADQIRLPYRRTITRDGVSLACLTPTHFISEMGAARPTTVGSQRFLRDAGLN</sequence>
<accession>A0A6F8SHG4</accession>
<dbReference type="KEGG" id="ahat:ADCFC_02880"/>